<dbReference type="Proteomes" id="UP000001192">
    <property type="component" value="Chromosome 2"/>
</dbReference>
<proteinExistence type="predicted"/>
<evidence type="ECO:0000313" key="2">
    <source>
        <dbReference type="Proteomes" id="UP000001192"/>
    </source>
</evidence>
<dbReference type="PANTHER" id="PTHR39441:SF1">
    <property type="entry name" value="DUF2252 DOMAIN-CONTAINING PROTEIN"/>
    <property type="match status" value="1"/>
</dbReference>
<keyword evidence="2" id="KW-1185">Reference proteome</keyword>
<protein>
    <recommendedName>
        <fullName evidence="3">DUF2252 domain-containing protein</fullName>
    </recommendedName>
</protein>
<organism evidence="1 2">
    <name type="scientific">Paraburkholderia phymatum (strain DSM 17167 / CIP 108236 / LMG 21445 / STM815)</name>
    <name type="common">Burkholderia phymatum</name>
    <dbReference type="NCBI Taxonomy" id="391038"/>
    <lineage>
        <taxon>Bacteria</taxon>
        <taxon>Pseudomonadati</taxon>
        <taxon>Pseudomonadota</taxon>
        <taxon>Betaproteobacteria</taxon>
        <taxon>Burkholderiales</taxon>
        <taxon>Burkholderiaceae</taxon>
        <taxon>Paraburkholderia</taxon>
    </lineage>
</organism>
<dbReference type="AlphaFoldDB" id="B2JRV3"/>
<dbReference type="STRING" id="391038.Bphy_4763"/>
<dbReference type="RefSeq" id="WP_012404041.1">
    <property type="nucleotide sequence ID" value="NC_010623.1"/>
</dbReference>
<name>B2JRV3_PARP8</name>
<dbReference type="SUPFAM" id="SSF56112">
    <property type="entry name" value="Protein kinase-like (PK-like)"/>
    <property type="match status" value="1"/>
</dbReference>
<sequence>MNRKSTKRKACPRPDERQPRLAALRRQKMARSAHAYVRGSASLFYQWLEAQKPGALPEGPPVWIGGDCHLGNLGPVSSAAGHVAVQLRDLDNSVVGNPLHDLLRLGLSLTTAARSADLPGVISSSMVEALADGYEQAFDDTRSDITSSTKRSAVVKVAMKEAVHRSSRKMDRQTIDNTEAALPHGKRFWPLSEDERTAIHALFETEPTRSLIRAALTHASDARTKKVSVLDAAFWVKGCSSLGRRRYAVLLDIDGTCSKGGPPCLVDIKEAVSSEAPREHDASMPRDNAKRVLEGARHLSPMLGNRMVAARLDGAAVVIRELMPEDLKLDAQNLTEDSAVKAAHFLALVIGQAHARQMDAATRRAWLGELKKGRPKSLRSPPWLWRSIVDLMVAHERAYLEHCRRYAFDRRSE</sequence>
<dbReference type="eggNOG" id="COG4320">
    <property type="taxonomic scope" value="Bacteria"/>
</dbReference>
<accession>B2JRV3</accession>
<dbReference type="HOGENOM" id="CLU_698041_0_0_4"/>
<gene>
    <name evidence="1" type="ordered locus">Bphy_4763</name>
</gene>
<evidence type="ECO:0008006" key="3">
    <source>
        <dbReference type="Google" id="ProtNLM"/>
    </source>
</evidence>
<dbReference type="Pfam" id="PF10009">
    <property type="entry name" value="DUF2252"/>
    <property type="match status" value="1"/>
</dbReference>
<dbReference type="EMBL" id="CP001044">
    <property type="protein sequence ID" value="ACC73872.1"/>
    <property type="molecule type" value="Genomic_DNA"/>
</dbReference>
<dbReference type="InterPro" id="IPR011009">
    <property type="entry name" value="Kinase-like_dom_sf"/>
</dbReference>
<dbReference type="InterPro" id="IPR018721">
    <property type="entry name" value="DUF2252"/>
</dbReference>
<dbReference type="KEGG" id="bph:Bphy_4763"/>
<dbReference type="PANTHER" id="PTHR39441">
    <property type="entry name" value="DUF2252 DOMAIN-CONTAINING PROTEIN"/>
    <property type="match status" value="1"/>
</dbReference>
<evidence type="ECO:0000313" key="1">
    <source>
        <dbReference type="EMBL" id="ACC73872.1"/>
    </source>
</evidence>
<reference evidence="2" key="1">
    <citation type="journal article" date="2014" name="Stand. Genomic Sci.">
        <title>Complete genome sequence of Burkholderia phymatum STM815(T), a broad host range and efficient nitrogen-fixing symbiont of Mimosa species.</title>
        <authorList>
            <person name="Moulin L."/>
            <person name="Klonowska A."/>
            <person name="Caroline B."/>
            <person name="Booth K."/>
            <person name="Vriezen J.A."/>
            <person name="Melkonian R."/>
            <person name="James E.K."/>
            <person name="Young J.P."/>
            <person name="Bena G."/>
            <person name="Hauser L."/>
            <person name="Land M."/>
            <person name="Kyrpides N."/>
            <person name="Bruce D."/>
            <person name="Chain P."/>
            <person name="Copeland A."/>
            <person name="Pitluck S."/>
            <person name="Woyke T."/>
            <person name="Lizotte-Waniewski M."/>
            <person name="Bristow J."/>
            <person name="Riley M."/>
        </authorList>
    </citation>
    <scope>NUCLEOTIDE SEQUENCE [LARGE SCALE GENOMIC DNA]</scope>
    <source>
        <strain evidence="2">DSM 17167 / CIP 108236 / LMG 21445 / STM815</strain>
    </source>
</reference>